<feature type="transmembrane region" description="Helical" evidence="1">
    <location>
        <begin position="270"/>
        <end position="291"/>
    </location>
</feature>
<proteinExistence type="predicted"/>
<accession>A0A3B1CJT6</accession>
<keyword evidence="1" id="KW-0812">Transmembrane</keyword>
<keyword evidence="1" id="KW-0472">Membrane</keyword>
<feature type="transmembrane region" description="Helical" evidence="1">
    <location>
        <begin position="364"/>
        <end position="383"/>
    </location>
</feature>
<feature type="transmembrane region" description="Helical" evidence="1">
    <location>
        <begin position="41"/>
        <end position="62"/>
    </location>
</feature>
<feature type="transmembrane region" description="Helical" evidence="1">
    <location>
        <begin position="152"/>
        <end position="169"/>
    </location>
</feature>
<protein>
    <recommendedName>
        <fullName evidence="2">DUF4010 domain-containing protein</fullName>
    </recommendedName>
</protein>
<dbReference type="PANTHER" id="PTHR39084:SF1">
    <property type="entry name" value="DUF4010 DOMAIN-CONTAINING PROTEIN"/>
    <property type="match status" value="1"/>
</dbReference>
<organism evidence="3">
    <name type="scientific">hydrothermal vent metagenome</name>
    <dbReference type="NCBI Taxonomy" id="652676"/>
    <lineage>
        <taxon>unclassified sequences</taxon>
        <taxon>metagenomes</taxon>
        <taxon>ecological metagenomes</taxon>
    </lineage>
</organism>
<feature type="transmembrane region" description="Helical" evidence="1">
    <location>
        <begin position="13"/>
        <end position="29"/>
    </location>
</feature>
<feature type="transmembrane region" description="Helical" evidence="1">
    <location>
        <begin position="210"/>
        <end position="230"/>
    </location>
</feature>
<dbReference type="PANTHER" id="PTHR39084">
    <property type="entry name" value="MEMBRANE PROTEIN-RELATED"/>
    <property type="match status" value="1"/>
</dbReference>
<feature type="domain" description="DUF4010" evidence="2">
    <location>
        <begin position="188"/>
        <end position="396"/>
    </location>
</feature>
<feature type="transmembrane region" description="Helical" evidence="1">
    <location>
        <begin position="99"/>
        <end position="132"/>
    </location>
</feature>
<evidence type="ECO:0000256" key="1">
    <source>
        <dbReference type="SAM" id="Phobius"/>
    </source>
</evidence>
<dbReference type="InterPro" id="IPR025105">
    <property type="entry name" value="DUF4010"/>
</dbReference>
<reference evidence="3" key="1">
    <citation type="submission" date="2018-06" db="EMBL/GenBank/DDBJ databases">
        <authorList>
            <person name="Zhirakovskaya E."/>
        </authorList>
    </citation>
    <scope>NUCLEOTIDE SEQUENCE</scope>
</reference>
<evidence type="ECO:0000259" key="2">
    <source>
        <dbReference type="Pfam" id="PF13194"/>
    </source>
</evidence>
<dbReference type="AlphaFoldDB" id="A0A3B1CJT6"/>
<sequence>MDMEVIKSIPIDLQNFILVALMSLILGLEQRRHHLNENVDFLFGTDRTFALVGILGFILYVIDKSTMLPFLLGGGGLLFLLGIAYYFKIKIQNKFGLTSVIIAMITYSLAPLIYLQPSWLVMLVIVTVLIIVEIKEDLFEFTRKFGRDEFTILAKFIIIAGVILPLLPHEPISKSINISPYQFWLTIVAISGISYSSYILKKFIFPNSGIMLTAILGGLYSSTATTVILAKKSKNKNASTKTAAGIISATGVMYFRIFILAWIFNRQVAYELVLPFLLLIIASAVISFIFLKNSKSSEEKFKVEPDKNPLEFRTALIFGLLFSLFAVLTNYVVSNFGNEGINILSLIVGVTDIDPYILNLFQDISASISIATVVSATIIATASNNAVKMIYALMLGGTSIKKQAIIGFSIIIALSFIIVLF</sequence>
<gene>
    <name evidence="3" type="ORF">MNBD_IGNAVI01-2622</name>
</gene>
<keyword evidence="1" id="KW-1133">Transmembrane helix</keyword>
<feature type="transmembrane region" description="Helical" evidence="1">
    <location>
        <begin position="68"/>
        <end position="87"/>
    </location>
</feature>
<name>A0A3B1CJT6_9ZZZZ</name>
<feature type="transmembrane region" description="Helical" evidence="1">
    <location>
        <begin position="181"/>
        <end position="198"/>
    </location>
</feature>
<feature type="transmembrane region" description="Helical" evidence="1">
    <location>
        <begin position="404"/>
        <end position="420"/>
    </location>
</feature>
<feature type="transmembrane region" description="Helical" evidence="1">
    <location>
        <begin position="312"/>
        <end position="333"/>
    </location>
</feature>
<evidence type="ECO:0000313" key="3">
    <source>
        <dbReference type="EMBL" id="VAX24244.1"/>
    </source>
</evidence>
<dbReference type="EMBL" id="UOGD01000270">
    <property type="protein sequence ID" value="VAX24244.1"/>
    <property type="molecule type" value="Genomic_DNA"/>
</dbReference>
<dbReference type="Pfam" id="PF13194">
    <property type="entry name" value="DUF4010"/>
    <property type="match status" value="1"/>
</dbReference>
<feature type="transmembrane region" description="Helical" evidence="1">
    <location>
        <begin position="242"/>
        <end position="264"/>
    </location>
</feature>